<accession>A0A448XCL4</accession>
<feature type="transmembrane region" description="Helical" evidence="8">
    <location>
        <begin position="114"/>
        <end position="134"/>
    </location>
</feature>
<dbReference type="GO" id="GO:0022857">
    <property type="term" value="F:transmembrane transporter activity"/>
    <property type="evidence" value="ECO:0007669"/>
    <property type="project" value="InterPro"/>
</dbReference>
<dbReference type="EMBL" id="CAAALY010245808">
    <property type="protein sequence ID" value="VEL33462.1"/>
    <property type="molecule type" value="Genomic_DNA"/>
</dbReference>
<evidence type="ECO:0000256" key="6">
    <source>
        <dbReference type="ARBA" id="ARBA00023136"/>
    </source>
</evidence>
<dbReference type="GO" id="GO:0016020">
    <property type="term" value="C:membrane"/>
    <property type="evidence" value="ECO:0007669"/>
    <property type="project" value="UniProtKB-SubCell"/>
</dbReference>
<feature type="transmembrane region" description="Helical" evidence="8">
    <location>
        <begin position="89"/>
        <end position="107"/>
    </location>
</feature>
<keyword evidence="10" id="KW-1185">Reference proteome</keyword>
<feature type="transmembrane region" description="Helical" evidence="8">
    <location>
        <begin position="47"/>
        <end position="69"/>
    </location>
</feature>
<proteinExistence type="inferred from homology"/>
<evidence type="ECO:0000256" key="8">
    <source>
        <dbReference type="SAM" id="Phobius"/>
    </source>
</evidence>
<gene>
    <name evidence="9" type="ORF">PXEA_LOCUS26902</name>
</gene>
<dbReference type="AlphaFoldDB" id="A0A448XCL4"/>
<dbReference type="Pfam" id="PF06027">
    <property type="entry name" value="SLC35F"/>
    <property type="match status" value="1"/>
</dbReference>
<evidence type="ECO:0000256" key="5">
    <source>
        <dbReference type="ARBA" id="ARBA00022989"/>
    </source>
</evidence>
<comment type="subcellular location">
    <subcellularLocation>
        <location evidence="1">Membrane</location>
        <topology evidence="1">Multi-pass membrane protein</topology>
    </subcellularLocation>
</comment>
<comment type="similarity">
    <text evidence="2">Belongs to the SLC35F solute transporter family.</text>
</comment>
<keyword evidence="5 8" id="KW-1133">Transmembrane helix</keyword>
<evidence type="ECO:0008006" key="11">
    <source>
        <dbReference type="Google" id="ProtNLM"/>
    </source>
</evidence>
<reference evidence="9" key="1">
    <citation type="submission" date="2018-11" db="EMBL/GenBank/DDBJ databases">
        <authorList>
            <consortium name="Pathogen Informatics"/>
        </authorList>
    </citation>
    <scope>NUCLEOTIDE SEQUENCE</scope>
</reference>
<keyword evidence="4 8" id="KW-0812">Transmembrane</keyword>
<name>A0A448XCL4_9PLAT</name>
<dbReference type="OrthoDB" id="429955at2759"/>
<sequence>MDSSQNPQQTGNRAVLGDLIVIAGAICYGCSNVLQEALICRHGIFDFLGLASGLVAAILTASYCFGLEWSQLSGPLGVASWSADQWGCFLGYAAAMLALYVVMPAVLQRTSAVLVNLSLLTADVYALVMGVLIFGLQFHYLYLVSFAVILAGVALFSVQPTVDPLGRQMAPVINNVPDAPVNYPSQRCLKPTLPADRSNENHDATGSWCSLTYF</sequence>
<feature type="transmembrane region" description="Helical" evidence="8">
    <location>
        <begin position="15"/>
        <end position="35"/>
    </location>
</feature>
<evidence type="ECO:0000256" key="1">
    <source>
        <dbReference type="ARBA" id="ARBA00004141"/>
    </source>
</evidence>
<keyword evidence="3" id="KW-0813">Transport</keyword>
<dbReference type="Proteomes" id="UP000784294">
    <property type="component" value="Unassembled WGS sequence"/>
</dbReference>
<comment type="function">
    <text evidence="7">Putative solute transporter.</text>
</comment>
<evidence type="ECO:0000256" key="2">
    <source>
        <dbReference type="ARBA" id="ARBA00007863"/>
    </source>
</evidence>
<protein>
    <recommendedName>
        <fullName evidence="11">EamA domain-containing protein</fullName>
    </recommendedName>
</protein>
<feature type="transmembrane region" description="Helical" evidence="8">
    <location>
        <begin position="140"/>
        <end position="158"/>
    </location>
</feature>
<dbReference type="PANTHER" id="PTHR14233:SF4">
    <property type="entry name" value="SOLUTE CARRIER FAMILY 35 MEMBER F2"/>
    <property type="match status" value="1"/>
</dbReference>
<evidence type="ECO:0000313" key="10">
    <source>
        <dbReference type="Proteomes" id="UP000784294"/>
    </source>
</evidence>
<comment type="caution">
    <text evidence="9">The sequence shown here is derived from an EMBL/GenBank/DDBJ whole genome shotgun (WGS) entry which is preliminary data.</text>
</comment>
<keyword evidence="6 8" id="KW-0472">Membrane</keyword>
<evidence type="ECO:0000313" key="9">
    <source>
        <dbReference type="EMBL" id="VEL33462.1"/>
    </source>
</evidence>
<dbReference type="InterPro" id="IPR052221">
    <property type="entry name" value="SLC35F_Transporter"/>
</dbReference>
<organism evidence="9 10">
    <name type="scientific">Protopolystoma xenopodis</name>
    <dbReference type="NCBI Taxonomy" id="117903"/>
    <lineage>
        <taxon>Eukaryota</taxon>
        <taxon>Metazoa</taxon>
        <taxon>Spiralia</taxon>
        <taxon>Lophotrochozoa</taxon>
        <taxon>Platyhelminthes</taxon>
        <taxon>Monogenea</taxon>
        <taxon>Polyopisthocotylea</taxon>
        <taxon>Polystomatidea</taxon>
        <taxon>Polystomatidae</taxon>
        <taxon>Protopolystoma</taxon>
    </lineage>
</organism>
<dbReference type="InterPro" id="IPR009262">
    <property type="entry name" value="SLC35_F1/F2/F6"/>
</dbReference>
<evidence type="ECO:0000256" key="4">
    <source>
        <dbReference type="ARBA" id="ARBA00022692"/>
    </source>
</evidence>
<evidence type="ECO:0000256" key="7">
    <source>
        <dbReference type="ARBA" id="ARBA00037727"/>
    </source>
</evidence>
<dbReference type="PANTHER" id="PTHR14233">
    <property type="entry name" value="DUF914-RELATED"/>
    <property type="match status" value="1"/>
</dbReference>
<evidence type="ECO:0000256" key="3">
    <source>
        <dbReference type="ARBA" id="ARBA00022448"/>
    </source>
</evidence>